<evidence type="ECO:0000256" key="1">
    <source>
        <dbReference type="ARBA" id="ARBA00006515"/>
    </source>
</evidence>
<evidence type="ECO:0000313" key="6">
    <source>
        <dbReference type="Proteomes" id="UP000006322"/>
    </source>
</evidence>
<feature type="domain" description="NADP-dependent oxidoreductase" evidence="4">
    <location>
        <begin position="34"/>
        <end position="336"/>
    </location>
</feature>
<evidence type="ECO:0000259" key="4">
    <source>
        <dbReference type="Pfam" id="PF00248"/>
    </source>
</evidence>
<dbReference type="PANTHER" id="PTHR43150:SF4">
    <property type="entry name" value="L-GLYCERALDEHYDE 3-PHOSPHATE REDUCTASE"/>
    <property type="match status" value="1"/>
</dbReference>
<gene>
    <name evidence="5" type="ORF">GPLA_3284</name>
</gene>
<dbReference type="GO" id="GO:0051596">
    <property type="term" value="P:methylglyoxal catabolic process"/>
    <property type="evidence" value="ECO:0007669"/>
    <property type="project" value="TreeGrafter"/>
</dbReference>
<dbReference type="Proteomes" id="UP000006322">
    <property type="component" value="Unassembled WGS sequence"/>
</dbReference>
<comment type="caution">
    <text evidence="5">The sequence shown here is derived from an EMBL/GenBank/DDBJ whole genome shotgun (WGS) entry which is preliminary data.</text>
</comment>
<comment type="similarity">
    <text evidence="1">Belongs to the shaker potassium channel beta subunit family.</text>
</comment>
<dbReference type="PANTHER" id="PTHR43150">
    <property type="entry name" value="HYPERKINETIC, ISOFORM M"/>
    <property type="match status" value="1"/>
</dbReference>
<protein>
    <submittedName>
        <fullName evidence="5">Aldo/keto reductase</fullName>
    </submittedName>
</protein>
<dbReference type="STRING" id="1129793.GPLA_3284"/>
<name>K6YN97_9ALTE</name>
<dbReference type="EMBL" id="BAER01000095">
    <property type="protein sequence ID" value="GAC34174.1"/>
    <property type="molecule type" value="Genomic_DNA"/>
</dbReference>
<evidence type="ECO:0000256" key="3">
    <source>
        <dbReference type="ARBA" id="ARBA00023002"/>
    </source>
</evidence>
<dbReference type="Gene3D" id="3.20.20.100">
    <property type="entry name" value="NADP-dependent oxidoreductase domain"/>
    <property type="match status" value="1"/>
</dbReference>
<evidence type="ECO:0000313" key="5">
    <source>
        <dbReference type="EMBL" id="GAC34174.1"/>
    </source>
</evidence>
<organism evidence="5 6">
    <name type="scientific">Paraglaciecola polaris LMG 21857</name>
    <dbReference type="NCBI Taxonomy" id="1129793"/>
    <lineage>
        <taxon>Bacteria</taxon>
        <taxon>Pseudomonadati</taxon>
        <taxon>Pseudomonadota</taxon>
        <taxon>Gammaproteobacteria</taxon>
        <taxon>Alteromonadales</taxon>
        <taxon>Alteromonadaceae</taxon>
        <taxon>Paraglaciecola</taxon>
    </lineage>
</organism>
<dbReference type="AlphaFoldDB" id="K6YN97"/>
<sequence>MITHQPNPHYIADTGRYENMPYKRCGNSGIRLPRLSLGLWQNFGEVDAFSNAQSMVHRAFDLGINHFDLANNYGPPYGSAESTFGKLMQKSLAPYRDELLISSKAGYDMWPGPHGIGGSRKYLISSCDQSLKRTGLDYFDVFYSHCFDPDTPLEETMQALDYIVRSGRALYVGVSNYSAEQTKQAITILRDLGSPLLVHQPRYNMFDRWIEDGLTQVLEDNGVGSVVFSPLAQGFLTNKYLTGIPDGSRAARSEQIHLQADQITQDKIAKVQRLSLIAEDRGQSLAQLALAWVLQPTSVTSAIIGASKVSQIEDCVAALDNLQFSAEQLAQIDQILVA</sequence>
<dbReference type="SUPFAM" id="SSF51430">
    <property type="entry name" value="NAD(P)-linked oxidoreductase"/>
    <property type="match status" value="1"/>
</dbReference>
<keyword evidence="3" id="KW-0560">Oxidoreductase</keyword>
<proteinExistence type="inferred from homology"/>
<keyword evidence="6" id="KW-1185">Reference proteome</keyword>
<dbReference type="GO" id="GO:0016491">
    <property type="term" value="F:oxidoreductase activity"/>
    <property type="evidence" value="ECO:0007669"/>
    <property type="project" value="UniProtKB-KW"/>
</dbReference>
<dbReference type="InterPro" id="IPR023210">
    <property type="entry name" value="NADP_OxRdtase_dom"/>
</dbReference>
<dbReference type="Pfam" id="PF00248">
    <property type="entry name" value="Aldo_ket_red"/>
    <property type="match status" value="1"/>
</dbReference>
<accession>K6YN97</accession>
<keyword evidence="2" id="KW-0521">NADP</keyword>
<evidence type="ECO:0000256" key="2">
    <source>
        <dbReference type="ARBA" id="ARBA00022857"/>
    </source>
</evidence>
<reference evidence="6" key="1">
    <citation type="journal article" date="2014" name="Environ. Microbiol.">
        <title>Comparative genomics of the marine bacterial genus Glaciecola reveals the high degree of genomic diversity and genomic characteristic for cold adaptation.</title>
        <authorList>
            <person name="Qin Q.L."/>
            <person name="Xie B.B."/>
            <person name="Yu Y."/>
            <person name="Shu Y.L."/>
            <person name="Rong J.C."/>
            <person name="Zhang Y.J."/>
            <person name="Zhao D.L."/>
            <person name="Chen X.L."/>
            <person name="Zhang X.Y."/>
            <person name="Chen B."/>
            <person name="Zhou B.C."/>
            <person name="Zhang Y.Z."/>
        </authorList>
    </citation>
    <scope>NUCLEOTIDE SEQUENCE [LARGE SCALE GENOMIC DNA]</scope>
    <source>
        <strain evidence="6">LMG 21857</strain>
    </source>
</reference>
<dbReference type="OrthoDB" id="9772407at2"/>
<dbReference type="RefSeq" id="WP_007105940.1">
    <property type="nucleotide sequence ID" value="NZ_BAER01000095.1"/>
</dbReference>
<dbReference type="InterPro" id="IPR036812">
    <property type="entry name" value="NAD(P)_OxRdtase_dom_sf"/>
</dbReference>
<dbReference type="InterPro" id="IPR005399">
    <property type="entry name" value="K_chnl_volt-dep_bsu_KCNAB-rel"/>
</dbReference>